<dbReference type="AlphaFoldDB" id="A0A1N7RJL0"/>
<dbReference type="EMBL" id="CYGX02000004">
    <property type="protein sequence ID" value="SIT35275.1"/>
    <property type="molecule type" value="Genomic_DNA"/>
</dbReference>
<protein>
    <submittedName>
        <fullName evidence="1">Uncharacterized protein</fullName>
    </submittedName>
</protein>
<gene>
    <name evidence="1" type="ORF">BN2475_40089</name>
</gene>
<evidence type="ECO:0000313" key="1">
    <source>
        <dbReference type="EMBL" id="SIT35275.1"/>
    </source>
</evidence>
<accession>A0A1N7RJL0</accession>
<organism evidence="1 2">
    <name type="scientific">Paraburkholderia ribeironis</name>
    <dbReference type="NCBI Taxonomy" id="1247936"/>
    <lineage>
        <taxon>Bacteria</taxon>
        <taxon>Pseudomonadati</taxon>
        <taxon>Pseudomonadota</taxon>
        <taxon>Betaproteobacteria</taxon>
        <taxon>Burkholderiales</taxon>
        <taxon>Burkholderiaceae</taxon>
        <taxon>Paraburkholderia</taxon>
    </lineage>
</organism>
<dbReference type="STRING" id="1247936.BN2475_40089"/>
<dbReference type="Proteomes" id="UP000187012">
    <property type="component" value="Unassembled WGS sequence"/>
</dbReference>
<keyword evidence="2" id="KW-1185">Reference proteome</keyword>
<evidence type="ECO:0000313" key="2">
    <source>
        <dbReference type="Proteomes" id="UP000187012"/>
    </source>
</evidence>
<name>A0A1N7RJL0_9BURK</name>
<proteinExistence type="predicted"/>
<sequence length="92" mass="10386">MTIDSSLTLYRAEALPGQRYPLPAGWNPDERCSVFFVLTARGPELYPFVSVGDIAGVQLLRAGPQCGFHRVHGYEVRERHLAVLGHRRFKPH</sequence>
<reference evidence="1 2" key="1">
    <citation type="submission" date="2016-12" db="EMBL/GenBank/DDBJ databases">
        <authorList>
            <person name="Song W.-J."/>
            <person name="Kurnit D.M."/>
        </authorList>
    </citation>
    <scope>NUCLEOTIDE SEQUENCE [LARGE SCALE GENOMIC DNA]</scope>
    <source>
        <strain evidence="1 2">STM7296</strain>
    </source>
</reference>